<evidence type="ECO:0000313" key="2">
    <source>
        <dbReference type="EMBL" id="SUB34667.1"/>
    </source>
</evidence>
<sequence>MLNNENGLIQAQNAIHLTVKALEKEGTIKTKGDLTVELQDDFTLNHAFAVGNNLTFKTQADFTNNVEQVVGNQATFMANHLINHANAAISSNQTLLNAGTITNYGLLDGRENIIKTGTLDNRGTGRIYGDHVAIQADSLNNLNQGEQSATIAARHRVDFGVGTLTNRDHSLLFSTGDMAIGGQLDENHHAVGYANFVDNGSATIEALGNGDIKTQRLFNHDLYLKLGEYHKDEHIIEYAPLTSSKRYALLNQEGGEGTFEPKNNSRRDSNSYFILKDGTKIASRYWMTWDYNRHTVTTTIAHRDPAKILIGGHLSLAGSDLENKASTLSIGKTLLLGDSMFTRNENNENVTAGDITLKNIDIPGTIDITDTGTWSSFGKERRRYGVRGKKRWAVYSNGSGNLHDIHPTQHFTFDKVLNEIGHDIVGTNTQIEKQPDTNRVTLKSVVTSDLPTKGQSALSIPAVSAVISGHISAIQPENLSHHTLPMIKTLADIRLPQASLYQINPDAPNGYLVETDPQFTKKKNWLSSDYMFNALRYHHDNVHKRLGDGFYEQRLINEQIHQLTGRRYIEGYTNELEQYKALMNSGINYAKAFNLTVGVGLTAKQMAELTTDMVWFVNKEITLQNGKKVTALVPQVYLVARDTDVTPQGAVISANNILGDVGELNNSGVIAGRDLTQIRSHNIENRGVILGDSVDLSAKQHLVNLGGRIEGVNTLNLFAGKHLEIASTLSSAESDNGKLARTQLDQLSTIKVTGNGGALALRSEGNIAIKAAQLESKGTVGITAGDSLQITTLNVHNKENYEGDANNYYHVEQTSEAGSHIMAQDGVALVVQHDVKLRQTDIRSQQGTTRIGSKAGNVVITAGRSAEQLATSTKSTEKGLLSKTTTISRYEHNMTNAKTSNIDGNKVAIIAQQGNVTVSGSNVVADKDLSLFAKENVSILSDKNTYYQNEEITKRKSGVMGSGGIGFTIGSKKEKVEQDRTQESATSSQVGSLNGHTAIQAGNHYQQMGSVVTAVKGDVNILAKSAAITAARSDYESNYKYTMEPKGLTIALTGAVASALQAVDFTVKSAKNIGDSKNNRINAMATANTVFEAARAVEQLQGVAQAVANGSTTGGAVGVSITYGQQKNVQTQHTEGNTIEKSAVNAGGKVNIQATGNGEQSQIDILGADASGQTGTHLKADGKVNIQAVDENHLERSKNKSSGFNVGVAIQFDNSIAAGIIAGGNVAKGYGNGESQAWVTSYVGDKNSQTTIESGNDTNIIGSQVKGKRVNVTAENLNIESLQDTAKYADKQGSVSGQVTVGYGFSAGGSYSRSKVNSNYASVKTQAGIYAGDEGYDVDVSKGVQLTGGVILSQADADKNALSAQDFSFTDITNYSDAKASSSNFMGGLSFGKDQRSDEEKAKDQVYRAKREKNGETFEKANPNQANSSPIKFGLGEKDVHSADLYAAAKIGLVNMLGNTEKSQQASSTTSSIISEGHFNIGSAEGREKLNRIKKGNSEQTNSLEQQNYQALQKEVENDTTIQKSFYKNVAGLTDETYRTMFIAEHRMMTAVIDKNGNPIKDKNLEKTLNDEAVKIANEKLEKGEITKEQYQEEIRSYVDSELGKGRNIYQLREVSDQEREYIKPVTYTDPLTGKSETKYVVTFNGIFNDENAAAKFAWQNYVAKEGASGKIDTPIHQDVYFVHHPQANNFLSELLVAGYEKMIETSFGNVFGMDNSSLQAKSLMEKYGKDHLFAGAHSRGTLTVTNALNALNTEENREAKLLSGTTIKMVGPAANVTHADEVLSGLQTGKQRESSEGSIRIENHQQDPVGSLPILLGGNPATMNDNTQNRGFIRRTLDMFGDNSSMHNCYGLGQEQCKNDGYRKEGELIMNKEQTIYDLNQKKELNK</sequence>
<organism evidence="2 3">
    <name type="scientific">[Pasteurella] mairii</name>
    <dbReference type="NCBI Taxonomy" id="757"/>
    <lineage>
        <taxon>Bacteria</taxon>
        <taxon>Pseudomonadati</taxon>
        <taxon>Pseudomonadota</taxon>
        <taxon>Gammaproteobacteria</taxon>
        <taxon>Pasteurellales</taxon>
        <taxon>Pasteurellaceae</taxon>
    </lineage>
</organism>
<feature type="region of interest" description="Disordered" evidence="1">
    <location>
        <begin position="1390"/>
        <end position="1429"/>
    </location>
</feature>
<keyword evidence="3" id="KW-1185">Reference proteome</keyword>
<protein>
    <submittedName>
        <fullName evidence="2">Protein PfhB2</fullName>
    </submittedName>
</protein>
<dbReference type="Proteomes" id="UP000254280">
    <property type="component" value="Unassembled WGS sequence"/>
</dbReference>
<evidence type="ECO:0000313" key="3">
    <source>
        <dbReference type="Proteomes" id="UP000254280"/>
    </source>
</evidence>
<dbReference type="InterPro" id="IPR025157">
    <property type="entry name" value="Hemagglutinin_rpt"/>
</dbReference>
<gene>
    <name evidence="2" type="primary">pfhB2</name>
    <name evidence="2" type="ORF">NCTC10699_02348</name>
</gene>
<dbReference type="Pfam" id="PF13332">
    <property type="entry name" value="Fil_haemagg_2"/>
    <property type="match status" value="2"/>
</dbReference>
<proteinExistence type="predicted"/>
<dbReference type="GO" id="GO:0003824">
    <property type="term" value="F:catalytic activity"/>
    <property type="evidence" value="ECO:0007669"/>
    <property type="project" value="UniProtKB-ARBA"/>
</dbReference>
<name>A0A379B7T4_9PAST</name>
<reference evidence="2 3" key="1">
    <citation type="submission" date="2018-06" db="EMBL/GenBank/DDBJ databases">
        <authorList>
            <consortium name="Pathogen Informatics"/>
            <person name="Doyle S."/>
        </authorList>
    </citation>
    <scope>NUCLEOTIDE SEQUENCE [LARGE SCALE GENOMIC DNA]</scope>
    <source>
        <strain evidence="2 3">NCTC10699</strain>
    </source>
</reference>
<evidence type="ECO:0000256" key="1">
    <source>
        <dbReference type="SAM" id="MobiDB-lite"/>
    </source>
</evidence>
<dbReference type="EMBL" id="UGSS01000002">
    <property type="protein sequence ID" value="SUB34667.1"/>
    <property type="molecule type" value="Genomic_DNA"/>
</dbReference>
<feature type="compositionally biased region" description="Basic and acidic residues" evidence="1">
    <location>
        <begin position="1393"/>
        <end position="1419"/>
    </location>
</feature>
<accession>A0A379B7T4</accession>